<feature type="compositionally biased region" description="Polar residues" evidence="4">
    <location>
        <begin position="135"/>
        <end position="168"/>
    </location>
</feature>
<reference evidence="6 7" key="1">
    <citation type="submission" date="2024-08" db="EMBL/GenBank/DDBJ databases">
        <title>Gnathostoma spinigerum genome.</title>
        <authorList>
            <person name="Gonzalez-Bertolin B."/>
            <person name="Monzon S."/>
            <person name="Zaballos A."/>
            <person name="Jimenez P."/>
            <person name="Dekumyoy P."/>
            <person name="Varona S."/>
            <person name="Cuesta I."/>
            <person name="Sumanam S."/>
            <person name="Adisakwattana P."/>
            <person name="Gasser R.B."/>
            <person name="Hernandez-Gonzalez A."/>
            <person name="Young N.D."/>
            <person name="Perteguer M.J."/>
        </authorList>
    </citation>
    <scope>NUCLEOTIDE SEQUENCE [LARGE SCALE GENOMIC DNA]</scope>
    <source>
        <strain evidence="6">AL3</strain>
        <tissue evidence="6">Liver</tissue>
    </source>
</reference>
<evidence type="ECO:0000256" key="2">
    <source>
        <dbReference type="ARBA" id="ARBA00022701"/>
    </source>
</evidence>
<dbReference type="EMBL" id="JBGFUD010005012">
    <property type="protein sequence ID" value="MFH4980066.1"/>
    <property type="molecule type" value="Genomic_DNA"/>
</dbReference>
<evidence type="ECO:0000256" key="4">
    <source>
        <dbReference type="SAM" id="MobiDB-lite"/>
    </source>
</evidence>
<dbReference type="GO" id="GO:0005874">
    <property type="term" value="C:microtubule"/>
    <property type="evidence" value="ECO:0007669"/>
    <property type="project" value="UniProtKB-KW"/>
</dbReference>
<dbReference type="AlphaFoldDB" id="A0ABD6ERI9"/>
<feature type="region of interest" description="Disordered" evidence="4">
    <location>
        <begin position="110"/>
        <end position="170"/>
    </location>
</feature>
<sequence length="233" mass="25879">MERINVGMHVDIRRSNGRVHNAIISEVKKQSMSVTVEWFENGETKGKEVDLQSLISLNPTLAPPRIPHPTSSVIEHDADENTENIVKLRGESKNEVIRPRSRNTLLLEPTTLAHPSDGVKSSNGFNARRSSSAAHSNYGSTTSLPSSNVEPSSTQIAPMPTSINQGNTHRGLRPPLTSKPRFMLDPELTNFHANVAPDFDLRSLQEEGLRWNRLLSVMLVFSFVLAWNIKPTS</sequence>
<protein>
    <recommendedName>
        <fullName evidence="5">Kinesin-like protein KIF2A-like N-terminal domain-containing protein</fullName>
    </recommendedName>
</protein>
<accession>A0ABD6ERI9</accession>
<evidence type="ECO:0000259" key="5">
    <source>
        <dbReference type="Pfam" id="PF22923"/>
    </source>
</evidence>
<evidence type="ECO:0000313" key="7">
    <source>
        <dbReference type="Proteomes" id="UP001608902"/>
    </source>
</evidence>
<evidence type="ECO:0000256" key="1">
    <source>
        <dbReference type="ARBA" id="ARBA00022490"/>
    </source>
</evidence>
<evidence type="ECO:0000313" key="6">
    <source>
        <dbReference type="EMBL" id="MFH4980066.1"/>
    </source>
</evidence>
<gene>
    <name evidence="6" type="ORF">AB6A40_006775</name>
</gene>
<evidence type="ECO:0000256" key="3">
    <source>
        <dbReference type="ARBA" id="ARBA00023054"/>
    </source>
</evidence>
<dbReference type="Pfam" id="PF22923">
    <property type="entry name" value="KIF2A-like_1st"/>
    <property type="match status" value="1"/>
</dbReference>
<keyword evidence="7" id="KW-1185">Reference proteome</keyword>
<organism evidence="6 7">
    <name type="scientific">Gnathostoma spinigerum</name>
    <dbReference type="NCBI Taxonomy" id="75299"/>
    <lineage>
        <taxon>Eukaryota</taxon>
        <taxon>Metazoa</taxon>
        <taxon>Ecdysozoa</taxon>
        <taxon>Nematoda</taxon>
        <taxon>Chromadorea</taxon>
        <taxon>Rhabditida</taxon>
        <taxon>Spirurina</taxon>
        <taxon>Gnathostomatomorpha</taxon>
        <taxon>Gnathostomatoidea</taxon>
        <taxon>Gnathostomatidae</taxon>
        <taxon>Gnathostoma</taxon>
    </lineage>
</organism>
<dbReference type="Proteomes" id="UP001608902">
    <property type="component" value="Unassembled WGS sequence"/>
</dbReference>
<keyword evidence="1" id="KW-0963">Cytoplasm</keyword>
<comment type="caution">
    <text evidence="6">The sequence shown here is derived from an EMBL/GenBank/DDBJ whole genome shotgun (WGS) entry which is preliminary data.</text>
</comment>
<proteinExistence type="predicted"/>
<keyword evidence="2" id="KW-0493">Microtubule</keyword>
<keyword evidence="3" id="KW-0175">Coiled coil</keyword>
<name>A0ABD6ERI9_9BILA</name>
<feature type="domain" description="Kinesin-like protein KIF2A-like N-terminal" evidence="5">
    <location>
        <begin position="1"/>
        <end position="54"/>
    </location>
</feature>
<dbReference type="InterPro" id="IPR054473">
    <property type="entry name" value="KIF2A-like_N"/>
</dbReference>